<proteinExistence type="predicted"/>
<accession>A0A3P6BXV7</accession>
<protein>
    <submittedName>
        <fullName evidence="1">Uncharacterized protein</fullName>
    </submittedName>
</protein>
<dbReference type="AlphaFoldDB" id="A0A3P6BXV7"/>
<reference evidence="1" key="1">
    <citation type="submission" date="2018-11" db="EMBL/GenBank/DDBJ databases">
        <authorList>
            <consortium name="Genoscope - CEA"/>
            <person name="William W."/>
        </authorList>
    </citation>
    <scope>NUCLEOTIDE SEQUENCE</scope>
</reference>
<name>A0A3P6BXV7_BRAOL</name>
<evidence type="ECO:0000313" key="1">
    <source>
        <dbReference type="EMBL" id="VDD01142.1"/>
    </source>
</evidence>
<organism evidence="1">
    <name type="scientific">Brassica oleracea</name>
    <name type="common">Wild cabbage</name>
    <dbReference type="NCBI Taxonomy" id="3712"/>
    <lineage>
        <taxon>Eukaryota</taxon>
        <taxon>Viridiplantae</taxon>
        <taxon>Streptophyta</taxon>
        <taxon>Embryophyta</taxon>
        <taxon>Tracheophyta</taxon>
        <taxon>Spermatophyta</taxon>
        <taxon>Magnoliopsida</taxon>
        <taxon>eudicotyledons</taxon>
        <taxon>Gunneridae</taxon>
        <taxon>Pentapetalae</taxon>
        <taxon>rosids</taxon>
        <taxon>malvids</taxon>
        <taxon>Brassicales</taxon>
        <taxon>Brassicaceae</taxon>
        <taxon>Brassiceae</taxon>
        <taxon>Brassica</taxon>
    </lineage>
</organism>
<sequence>MLIFLETLSLKSLLLEGNTTRRIGVGRISLMLLLMLST</sequence>
<dbReference type="EMBL" id="LR031872">
    <property type="protein sequence ID" value="VDD01142.1"/>
    <property type="molecule type" value="Genomic_DNA"/>
</dbReference>
<gene>
    <name evidence="1" type="ORF">BOLC3T21389H</name>
</gene>